<organism evidence="1 2">
    <name type="scientific">Populus alba</name>
    <name type="common">White poplar</name>
    <dbReference type="NCBI Taxonomy" id="43335"/>
    <lineage>
        <taxon>Eukaryota</taxon>
        <taxon>Viridiplantae</taxon>
        <taxon>Streptophyta</taxon>
        <taxon>Embryophyta</taxon>
        <taxon>Tracheophyta</taxon>
        <taxon>Spermatophyta</taxon>
        <taxon>Magnoliopsida</taxon>
        <taxon>eudicotyledons</taxon>
        <taxon>Gunneridae</taxon>
        <taxon>Pentapetalae</taxon>
        <taxon>rosids</taxon>
        <taxon>fabids</taxon>
        <taxon>Malpighiales</taxon>
        <taxon>Salicaceae</taxon>
        <taxon>Saliceae</taxon>
        <taxon>Populus</taxon>
    </lineage>
</organism>
<reference evidence="1 2" key="1">
    <citation type="journal article" date="2024" name="Plant Biotechnol. J.">
        <title>Genome and CRISPR/Cas9 system of a widespread forest tree (Populus alba) in the world.</title>
        <authorList>
            <person name="Liu Y.J."/>
            <person name="Jiang P.F."/>
            <person name="Han X.M."/>
            <person name="Li X.Y."/>
            <person name="Wang H.M."/>
            <person name="Wang Y.J."/>
            <person name="Wang X.X."/>
            <person name="Zeng Q.Y."/>
        </authorList>
    </citation>
    <scope>NUCLEOTIDE SEQUENCE [LARGE SCALE GENOMIC DNA]</scope>
    <source>
        <strain evidence="2">cv. PAL-ZL1</strain>
    </source>
</reference>
<accession>A0ACC4B5G3</accession>
<sequence length="220" mass="24174">MEESANHSSSPAWSADSKKLPKPTCLRDIQKEQEKEVTSVLPQNQIPIPQKPQPTQATHGSGSSWSLSASSPSKASSPIQMNSRASSQSKYKGDDDLFGGPIHQSKQEPKQSEFSHLVSQGSWGTKNTHVKAAPVASLGRQKSVGGRPAEHSLSSSSATTQSSVKGERDTMSKHSEAMEFRAWCERESVRLVRAKRIDVHFSSFSLTFICENFDFHQNTF</sequence>
<evidence type="ECO:0000313" key="1">
    <source>
        <dbReference type="EMBL" id="KAL3573183.1"/>
    </source>
</evidence>
<name>A0ACC4B5G3_POPAL</name>
<proteinExistence type="predicted"/>
<protein>
    <submittedName>
        <fullName evidence="1">Uncharacterized protein</fullName>
    </submittedName>
</protein>
<dbReference type="Proteomes" id="UP000309997">
    <property type="component" value="Unassembled WGS sequence"/>
</dbReference>
<evidence type="ECO:0000313" key="2">
    <source>
        <dbReference type="Proteomes" id="UP000309997"/>
    </source>
</evidence>
<gene>
    <name evidence="1" type="ORF">D5086_027087</name>
</gene>
<comment type="caution">
    <text evidence="1">The sequence shown here is derived from an EMBL/GenBank/DDBJ whole genome shotgun (WGS) entry which is preliminary data.</text>
</comment>
<dbReference type="EMBL" id="RCHU02000014">
    <property type="protein sequence ID" value="KAL3573183.1"/>
    <property type="molecule type" value="Genomic_DNA"/>
</dbReference>
<keyword evidence="2" id="KW-1185">Reference proteome</keyword>